<feature type="transmembrane region" description="Helical" evidence="7">
    <location>
        <begin position="388"/>
        <end position="408"/>
    </location>
</feature>
<dbReference type="PANTHER" id="PTHR11819">
    <property type="entry name" value="SOLUTE CARRIER FAMILY 5"/>
    <property type="match status" value="1"/>
</dbReference>
<feature type="transmembrane region" description="Helical" evidence="7">
    <location>
        <begin position="492"/>
        <end position="513"/>
    </location>
</feature>
<dbReference type="GO" id="GO:0005886">
    <property type="term" value="C:plasma membrane"/>
    <property type="evidence" value="ECO:0007669"/>
    <property type="project" value="TreeGrafter"/>
</dbReference>
<evidence type="ECO:0000313" key="9">
    <source>
        <dbReference type="Proteomes" id="UP001157974"/>
    </source>
</evidence>
<dbReference type="PANTHER" id="PTHR11819:SF195">
    <property type="entry name" value="SODIUM_GLUCOSE COTRANSPORTER 4"/>
    <property type="match status" value="1"/>
</dbReference>
<name>A0AAV8V2C1_9RHOD</name>
<dbReference type="PROSITE" id="PS50283">
    <property type="entry name" value="NA_SOLUT_SYMP_3"/>
    <property type="match status" value="1"/>
</dbReference>
<feature type="transmembrane region" description="Helical" evidence="7">
    <location>
        <begin position="342"/>
        <end position="367"/>
    </location>
</feature>
<feature type="transmembrane region" description="Helical" evidence="7">
    <location>
        <begin position="171"/>
        <end position="193"/>
    </location>
</feature>
<keyword evidence="5 7" id="KW-0472">Membrane</keyword>
<dbReference type="GO" id="GO:0005412">
    <property type="term" value="F:D-glucose:sodium symporter activity"/>
    <property type="evidence" value="ECO:0007669"/>
    <property type="project" value="TreeGrafter"/>
</dbReference>
<evidence type="ECO:0000256" key="6">
    <source>
        <dbReference type="RuleBase" id="RU362091"/>
    </source>
</evidence>
<feature type="transmembrane region" description="Helical" evidence="7">
    <location>
        <begin position="420"/>
        <end position="443"/>
    </location>
</feature>
<evidence type="ECO:0000256" key="3">
    <source>
        <dbReference type="ARBA" id="ARBA00022692"/>
    </source>
</evidence>
<feature type="transmembrane region" description="Helical" evidence="7">
    <location>
        <begin position="297"/>
        <end position="322"/>
    </location>
</feature>
<dbReference type="EMBL" id="JAMWBK010000001">
    <property type="protein sequence ID" value="KAJ8908665.1"/>
    <property type="molecule type" value="Genomic_DNA"/>
</dbReference>
<evidence type="ECO:0008006" key="10">
    <source>
        <dbReference type="Google" id="ProtNLM"/>
    </source>
</evidence>
<dbReference type="Pfam" id="PF00474">
    <property type="entry name" value="SSF"/>
    <property type="match status" value="1"/>
</dbReference>
<comment type="caution">
    <text evidence="8">The sequence shown here is derived from an EMBL/GenBank/DDBJ whole genome shotgun (WGS) entry which is preliminary data.</text>
</comment>
<keyword evidence="3 7" id="KW-0812">Transmembrane</keyword>
<keyword evidence="4 7" id="KW-1133">Transmembrane helix</keyword>
<accession>A0AAV8V2C1</accession>
<dbReference type="NCBIfam" id="TIGR00813">
    <property type="entry name" value="sss"/>
    <property type="match status" value="1"/>
</dbReference>
<comment type="similarity">
    <text evidence="2 6">Belongs to the sodium:solute symporter (SSF) (TC 2.A.21) family.</text>
</comment>
<feature type="transmembrane region" description="Helical" evidence="7">
    <location>
        <begin position="139"/>
        <end position="159"/>
    </location>
</feature>
<gene>
    <name evidence="8" type="ORF">NDN08_005370</name>
</gene>
<evidence type="ECO:0000256" key="7">
    <source>
        <dbReference type="SAM" id="Phobius"/>
    </source>
</evidence>
<feature type="transmembrane region" description="Helical" evidence="7">
    <location>
        <begin position="92"/>
        <end position="118"/>
    </location>
</feature>
<dbReference type="CDD" id="cd10329">
    <property type="entry name" value="SLC5sbd_SGLT1-like"/>
    <property type="match status" value="1"/>
</dbReference>
<feature type="transmembrane region" description="Helical" evidence="7">
    <location>
        <begin position="257"/>
        <end position="276"/>
    </location>
</feature>
<reference evidence="8 9" key="1">
    <citation type="journal article" date="2023" name="Nat. Commun.">
        <title>Origin of minicircular mitochondrial genomes in red algae.</title>
        <authorList>
            <person name="Lee Y."/>
            <person name="Cho C.H."/>
            <person name="Lee Y.M."/>
            <person name="Park S.I."/>
            <person name="Yang J.H."/>
            <person name="West J.A."/>
            <person name="Bhattacharya D."/>
            <person name="Yoon H.S."/>
        </authorList>
    </citation>
    <scope>NUCLEOTIDE SEQUENCE [LARGE SCALE GENOMIC DNA]</scope>
    <source>
        <strain evidence="8 9">CCMP1338</strain>
        <tissue evidence="8">Whole cell</tissue>
    </source>
</reference>
<protein>
    <recommendedName>
        <fullName evidence="10">Sodium/solute symporter</fullName>
    </recommendedName>
</protein>
<proteinExistence type="inferred from homology"/>
<feature type="transmembrane region" description="Helical" evidence="7">
    <location>
        <begin position="205"/>
        <end position="225"/>
    </location>
</feature>
<evidence type="ECO:0000256" key="1">
    <source>
        <dbReference type="ARBA" id="ARBA00004141"/>
    </source>
</evidence>
<keyword evidence="9" id="KW-1185">Reference proteome</keyword>
<comment type="subcellular location">
    <subcellularLocation>
        <location evidence="1">Membrane</location>
        <topology evidence="1">Multi-pass membrane protein</topology>
    </subcellularLocation>
</comment>
<dbReference type="Proteomes" id="UP001157974">
    <property type="component" value="Unassembled WGS sequence"/>
</dbReference>
<dbReference type="Gene3D" id="1.20.1730.10">
    <property type="entry name" value="Sodium/glucose cotransporter"/>
    <property type="match status" value="1"/>
</dbReference>
<feature type="transmembrane region" description="Helical" evidence="7">
    <location>
        <begin position="450"/>
        <end position="472"/>
    </location>
</feature>
<feature type="transmembrane region" description="Helical" evidence="7">
    <location>
        <begin position="12"/>
        <end position="30"/>
    </location>
</feature>
<dbReference type="AlphaFoldDB" id="A0AAV8V2C1"/>
<dbReference type="InterPro" id="IPR038377">
    <property type="entry name" value="Na/Glc_symporter_sf"/>
</dbReference>
<evidence type="ECO:0000256" key="5">
    <source>
        <dbReference type="ARBA" id="ARBA00023136"/>
    </source>
</evidence>
<organism evidence="8 9">
    <name type="scientific">Rhodosorus marinus</name>
    <dbReference type="NCBI Taxonomy" id="101924"/>
    <lineage>
        <taxon>Eukaryota</taxon>
        <taxon>Rhodophyta</taxon>
        <taxon>Stylonematophyceae</taxon>
        <taxon>Stylonematales</taxon>
        <taxon>Stylonemataceae</taxon>
        <taxon>Rhodosorus</taxon>
    </lineage>
</organism>
<dbReference type="InterPro" id="IPR001734">
    <property type="entry name" value="Na/solute_symporter"/>
</dbReference>
<evidence type="ECO:0000256" key="2">
    <source>
        <dbReference type="ARBA" id="ARBA00006434"/>
    </source>
</evidence>
<sequence length="610" mass="66041">MTGAVLNSADVVIVVGYFVLLALLLGFLSWRKKVRASQASDDGDGLRVKDSEDFFLAGRNATWVGVGCSLFMSNIGSEHFVALAGSGANSGLAVASFEWLASVFITLVLGYLFVPFYLSTRITTVPEFLSIRFSTAARVYIAIVTVFTGVVVKICVTLYSGSLVLQSLLGWSPWVSLLSLVIGTCIYTVIGGLEAVIMTEIVQAFVLLLGGLPLAVLSIQAAGGWSSMSEAIVSESPDRKWMLHLFQPANGPDWVEFPWPGIVLGLPAMEVFYWCTDQVITQRVLAAKSVAHAKGGCVLTAYAKLLIPPIMVLPGLCARVLYPEVRENSNLAFPTIVSNILPHGLLGLMVAAMLAALMSSLASTYNSTSAIISYEFYKRLRPRSTDRSLVIVGRVSIVLLTIIGILWIPVISKTGDGLYLYIQSIISYVAPPIAVVYLAGILWKGATPRAATITLFSGGLIGLIRFVVESVFKIMENPPKNAVLSISVYSNFLYFAFFSTCFSVFLLTICSLFTAAPSQAKIDAVFAHAAKAADLMSYVVVPKLVEESSDADSWDDAVTMGSDERVHHLQLVDRDNARAKCFGNDAQKTIINTFASLQMGLSFSAFWHFR</sequence>
<evidence type="ECO:0000313" key="8">
    <source>
        <dbReference type="EMBL" id="KAJ8908665.1"/>
    </source>
</evidence>
<evidence type="ECO:0000256" key="4">
    <source>
        <dbReference type="ARBA" id="ARBA00022989"/>
    </source>
</evidence>